<dbReference type="EMBL" id="AWGB01000069">
    <property type="protein sequence ID" value="ESQ83642.1"/>
    <property type="molecule type" value="Genomic_DNA"/>
</dbReference>
<dbReference type="eggNOG" id="COG1961">
    <property type="taxonomic scope" value="Bacteria"/>
</dbReference>
<dbReference type="OrthoDB" id="9791494at2"/>
<keyword evidence="1" id="KW-0175">Coiled coil</keyword>
<accession>V4NPD5</accession>
<organism evidence="2 3">
    <name type="scientific">Asticcacaulis benevestitus DSM 16100 = ATCC BAA-896</name>
    <dbReference type="NCBI Taxonomy" id="1121022"/>
    <lineage>
        <taxon>Bacteria</taxon>
        <taxon>Pseudomonadati</taxon>
        <taxon>Pseudomonadota</taxon>
        <taxon>Alphaproteobacteria</taxon>
        <taxon>Caulobacterales</taxon>
        <taxon>Caulobacteraceae</taxon>
        <taxon>Asticcacaulis</taxon>
    </lineage>
</organism>
<name>V4NPD5_9CAUL</name>
<dbReference type="PATRIC" id="fig|1121022.4.peg.4144"/>
<evidence type="ECO:0000313" key="2">
    <source>
        <dbReference type="EMBL" id="ESQ83642.1"/>
    </source>
</evidence>
<keyword evidence="3" id="KW-1185">Reference proteome</keyword>
<protein>
    <submittedName>
        <fullName evidence="2">Uncharacterized protein</fullName>
    </submittedName>
</protein>
<dbReference type="RefSeq" id="WP_018083719.1">
    <property type="nucleotide sequence ID" value="NZ_AQWM01000041.1"/>
</dbReference>
<evidence type="ECO:0000256" key="1">
    <source>
        <dbReference type="SAM" id="Coils"/>
    </source>
</evidence>
<feature type="coiled-coil region" evidence="1">
    <location>
        <begin position="10"/>
        <end position="37"/>
    </location>
</feature>
<gene>
    <name evidence="2" type="ORF">ABENE_20230</name>
</gene>
<sequence>MVENGLVEVDAALKDRLQGLRDDRERAREALARITIQVDEPTVDEERLSTFSRLIREKLQTGDISYRKAYIRGLLDTIEVGHETIRLRGSKSALERAILTEQTNDKVVRSLVQEWRTTE</sequence>
<evidence type="ECO:0000313" key="3">
    <source>
        <dbReference type="Proteomes" id="UP000017837"/>
    </source>
</evidence>
<reference evidence="2 3" key="1">
    <citation type="journal article" date="2014" name="Nature">
        <title>Sequential evolution of bacterial morphology by co-option of a developmental regulator.</title>
        <authorList>
            <person name="Jiang C."/>
            <person name="Brown P.J."/>
            <person name="Ducret A."/>
            <person name="Brun Y.V."/>
        </authorList>
    </citation>
    <scope>NUCLEOTIDE SEQUENCE [LARGE SCALE GENOMIC DNA]</scope>
    <source>
        <strain evidence="2 3">DSM 16100</strain>
    </source>
</reference>
<dbReference type="AlphaFoldDB" id="V4NPD5"/>
<dbReference type="Proteomes" id="UP000017837">
    <property type="component" value="Unassembled WGS sequence"/>
</dbReference>
<proteinExistence type="predicted"/>
<comment type="caution">
    <text evidence="2">The sequence shown here is derived from an EMBL/GenBank/DDBJ whole genome shotgun (WGS) entry which is preliminary data.</text>
</comment>